<dbReference type="SUPFAM" id="SSF48484">
    <property type="entry name" value="Lipoxigenase"/>
    <property type="match status" value="1"/>
</dbReference>
<dbReference type="Gene3D" id="1.20.245.10">
    <property type="entry name" value="Lipoxygenase-1, Domain 5"/>
    <property type="match status" value="1"/>
</dbReference>
<evidence type="ECO:0000313" key="6">
    <source>
        <dbReference type="Proteomes" id="UP000030745"/>
    </source>
</evidence>
<keyword evidence="1" id="KW-0479">Metal-binding</keyword>
<organism evidence="5 6">
    <name type="scientific">Saprolegnia parasitica (strain CBS 223.65)</name>
    <dbReference type="NCBI Taxonomy" id="695850"/>
    <lineage>
        <taxon>Eukaryota</taxon>
        <taxon>Sar</taxon>
        <taxon>Stramenopiles</taxon>
        <taxon>Oomycota</taxon>
        <taxon>Saprolegniomycetes</taxon>
        <taxon>Saprolegniales</taxon>
        <taxon>Saprolegniaceae</taxon>
        <taxon>Saprolegnia</taxon>
    </lineage>
</organism>
<dbReference type="Proteomes" id="UP000030745">
    <property type="component" value="Unassembled WGS sequence"/>
</dbReference>
<evidence type="ECO:0000256" key="3">
    <source>
        <dbReference type="ARBA" id="ARBA00023002"/>
    </source>
</evidence>
<dbReference type="InterPro" id="IPR000907">
    <property type="entry name" value="LipOase"/>
</dbReference>
<dbReference type="InterPro" id="IPR001128">
    <property type="entry name" value="Cyt_P450"/>
</dbReference>
<evidence type="ECO:0000256" key="1">
    <source>
        <dbReference type="ARBA" id="ARBA00022723"/>
    </source>
</evidence>
<proteinExistence type="predicted"/>
<dbReference type="GO" id="GO:0016702">
    <property type="term" value="F:oxidoreductase activity, acting on single donors with incorporation of molecular oxygen, incorporation of two atoms of oxygen"/>
    <property type="evidence" value="ECO:0007669"/>
    <property type="project" value="InterPro"/>
</dbReference>
<dbReference type="SUPFAM" id="SSF48264">
    <property type="entry name" value="Cytochrome P450"/>
    <property type="match status" value="1"/>
</dbReference>
<dbReference type="InterPro" id="IPR036396">
    <property type="entry name" value="Cyt_P450_sf"/>
</dbReference>
<dbReference type="GO" id="GO:0004497">
    <property type="term" value="F:monooxygenase activity"/>
    <property type="evidence" value="ECO:0007669"/>
    <property type="project" value="InterPro"/>
</dbReference>
<evidence type="ECO:0000313" key="5">
    <source>
        <dbReference type="EMBL" id="KDO25281.1"/>
    </source>
</evidence>
<keyword evidence="6" id="KW-1185">Reference proteome</keyword>
<dbReference type="KEGG" id="spar:SPRG_09111"/>
<protein>
    <recommendedName>
        <fullName evidence="4">Lipoxygenase domain-containing protein</fullName>
    </recommendedName>
</protein>
<dbReference type="GeneID" id="24131305"/>
<keyword evidence="3" id="KW-0560">Oxidoreductase</keyword>
<dbReference type="RefSeq" id="XP_012203940.1">
    <property type="nucleotide sequence ID" value="XM_012348550.1"/>
</dbReference>
<sequence>MGNQPSGRTKVMALPPPDAKLHDLATDPVIMADLRKLLSNRSIAGAYGPLLLAAIEEHVGATPQPVAMVQRRPAPSTEWSGGLSKLRAFAAAPVASFEALHATYGDLFYIESVWTSDKIAGVAGPTLVAAFEDHMDACRLARSVPSGVTHLLGPVLATLNGPSYKARWTNLASAFAPGHQFEPVVQRLFRDELAAAHAAGRTFSFTVLAQHLVLKLLLSLLLGVTASSQLELANVQHWIDTMVAALPRSTVAPHNDALQAKEQLLATLLQPALLASRRRVDAKAPVACVLDNLVLKNDLSDDVILLELLHALYTGAGPLAALLANTISASHAYPAVWAKLVADTRAHKQQSPGAWKFGRAFAKEIQRFYRVGSGLRFARATSDITFAVNDVVYTVPKHTVVVAGIDATHKHAASWSAPADFIPNRFLDDAESTKNALHLFQLGGVSDALPTMVLESWLLAVADYTWFLTPGQETSLDKASVTSPLPVGKLIASHMERRVGVSAIPDASALVRLPTTDEYAALIAVANEQLLTRDPRLDFWTHQMYKLVLIKLSRWTRPEAAKALTIPATMGPVDKMTLAQTNIQVPLDDEDWPNQPWIEIKFANAIRDYAPFIDNFDENWLPGEDKERYVMRFYAHIWPRIQVHWNDRYSDRALELMAFNGLGQHMLQKLPTTHSDGSYYTIATNFMQALDVRKGYAKYGADVFFDDKCKVTKIVRGNITYRPDDAEWEYVKMCFRGSLQTKVTAIDHLLLIHSTIANHVTVVHREQLPPTHPLRRLLKPFTFRSAAINYGAGRALFWPQGMLQRAIALTTRGMKQAWDIGLGSFGYETFPALVERQQIDTTTLPLHEDGIDYWHIVSRFVSSYLDLYYAADAEVTADASVVAFWTMLDATLPFALPPLSLKSLHEFVTYFIFMVSSMHNHVGAIAEYVSDPAFCPSAWVEGELAGRPGTSVRLALIMIITGFDQPQITEDFSHVMLDDAAKCVARAFTTDVKAQIPVVNRRNATRVQSFQSFNPSTMEMAVGI</sequence>
<dbReference type="EMBL" id="KK583233">
    <property type="protein sequence ID" value="KDO25281.1"/>
    <property type="molecule type" value="Genomic_DNA"/>
</dbReference>
<dbReference type="VEuPathDB" id="FungiDB:SPRG_09111"/>
<accession>A0A067CFG5</accession>
<dbReference type="Pfam" id="PF00305">
    <property type="entry name" value="Lipoxygenase"/>
    <property type="match status" value="1"/>
</dbReference>
<evidence type="ECO:0000256" key="2">
    <source>
        <dbReference type="ARBA" id="ARBA00022964"/>
    </source>
</evidence>
<dbReference type="AlphaFoldDB" id="A0A067CFG5"/>
<dbReference type="PROSITE" id="PS51393">
    <property type="entry name" value="LIPOXYGENASE_3"/>
    <property type="match status" value="1"/>
</dbReference>
<evidence type="ECO:0000259" key="4">
    <source>
        <dbReference type="PROSITE" id="PS51393"/>
    </source>
</evidence>
<keyword evidence="2" id="KW-0223">Dioxygenase</keyword>
<dbReference type="GO" id="GO:0016705">
    <property type="term" value="F:oxidoreductase activity, acting on paired donors, with incorporation or reduction of molecular oxygen"/>
    <property type="evidence" value="ECO:0007669"/>
    <property type="project" value="InterPro"/>
</dbReference>
<dbReference type="GO" id="GO:0005506">
    <property type="term" value="F:iron ion binding"/>
    <property type="evidence" value="ECO:0007669"/>
    <property type="project" value="InterPro"/>
</dbReference>
<dbReference type="OrthoDB" id="75140at2759"/>
<dbReference type="GO" id="GO:0020037">
    <property type="term" value="F:heme binding"/>
    <property type="evidence" value="ECO:0007669"/>
    <property type="project" value="InterPro"/>
</dbReference>
<gene>
    <name evidence="5" type="ORF">SPRG_09111</name>
</gene>
<dbReference type="InterPro" id="IPR013819">
    <property type="entry name" value="LipOase_C"/>
</dbReference>
<dbReference type="Pfam" id="PF00067">
    <property type="entry name" value="p450"/>
    <property type="match status" value="1"/>
</dbReference>
<name>A0A067CFG5_SAPPC</name>
<dbReference type="InterPro" id="IPR036226">
    <property type="entry name" value="LipOase_C_sf"/>
</dbReference>
<dbReference type="Gene3D" id="1.10.630.10">
    <property type="entry name" value="Cytochrome P450"/>
    <property type="match status" value="1"/>
</dbReference>
<reference evidence="5 6" key="1">
    <citation type="journal article" date="2013" name="PLoS Genet.">
        <title>Distinctive expansion of potential virulence genes in the genome of the oomycete fish pathogen Saprolegnia parasitica.</title>
        <authorList>
            <person name="Jiang R.H."/>
            <person name="de Bruijn I."/>
            <person name="Haas B.J."/>
            <person name="Belmonte R."/>
            <person name="Lobach L."/>
            <person name="Christie J."/>
            <person name="van den Ackerveken G."/>
            <person name="Bottin A."/>
            <person name="Bulone V."/>
            <person name="Diaz-Moreno S.M."/>
            <person name="Dumas B."/>
            <person name="Fan L."/>
            <person name="Gaulin E."/>
            <person name="Govers F."/>
            <person name="Grenville-Briggs L.J."/>
            <person name="Horner N.R."/>
            <person name="Levin J.Z."/>
            <person name="Mammella M."/>
            <person name="Meijer H.J."/>
            <person name="Morris P."/>
            <person name="Nusbaum C."/>
            <person name="Oome S."/>
            <person name="Phillips A.J."/>
            <person name="van Rooyen D."/>
            <person name="Rzeszutek E."/>
            <person name="Saraiva M."/>
            <person name="Secombes C.J."/>
            <person name="Seidl M.F."/>
            <person name="Snel B."/>
            <person name="Stassen J.H."/>
            <person name="Sykes S."/>
            <person name="Tripathy S."/>
            <person name="van den Berg H."/>
            <person name="Vega-Arreguin J.C."/>
            <person name="Wawra S."/>
            <person name="Young S.K."/>
            <person name="Zeng Q."/>
            <person name="Dieguez-Uribeondo J."/>
            <person name="Russ C."/>
            <person name="Tyler B.M."/>
            <person name="van West P."/>
        </authorList>
    </citation>
    <scope>NUCLEOTIDE SEQUENCE [LARGE SCALE GENOMIC DNA]</scope>
    <source>
        <strain evidence="5 6">CBS 223.65</strain>
    </source>
</reference>
<dbReference type="GO" id="GO:0034440">
    <property type="term" value="P:lipid oxidation"/>
    <property type="evidence" value="ECO:0007669"/>
    <property type="project" value="InterPro"/>
</dbReference>
<dbReference type="PANTHER" id="PTHR11771">
    <property type="entry name" value="LIPOXYGENASE"/>
    <property type="match status" value="1"/>
</dbReference>
<feature type="domain" description="Lipoxygenase" evidence="4">
    <location>
        <begin position="745"/>
        <end position="886"/>
    </location>
</feature>